<feature type="transmembrane region" description="Helical" evidence="8">
    <location>
        <begin position="12"/>
        <end position="34"/>
    </location>
</feature>
<comment type="subcellular location">
    <subcellularLocation>
        <location evidence="1">Cell inner membrane</location>
        <topology evidence="1">Single-pass membrane protein</topology>
    </subcellularLocation>
</comment>
<dbReference type="InterPro" id="IPR051621">
    <property type="entry name" value="T2SS_protein_J"/>
</dbReference>
<evidence type="ECO:0000256" key="4">
    <source>
        <dbReference type="ARBA" id="ARBA00022519"/>
    </source>
</evidence>
<keyword evidence="7 8" id="KW-0472">Membrane</keyword>
<keyword evidence="4" id="KW-0997">Cell inner membrane</keyword>
<evidence type="ECO:0000256" key="2">
    <source>
        <dbReference type="ARBA" id="ARBA00022475"/>
    </source>
</evidence>
<dbReference type="RefSeq" id="WP_284279608.1">
    <property type="nucleotide sequence ID" value="NZ_BSOJ01000006.1"/>
</dbReference>
<reference evidence="10" key="1">
    <citation type="journal article" date="2019" name="Int. J. Syst. Evol. Microbiol.">
        <title>The Global Catalogue of Microorganisms (GCM) 10K type strain sequencing project: providing services to taxonomists for standard genome sequencing and annotation.</title>
        <authorList>
            <consortium name="The Broad Institute Genomics Platform"/>
            <consortium name="The Broad Institute Genome Sequencing Center for Infectious Disease"/>
            <person name="Wu L."/>
            <person name="Ma J."/>
        </authorList>
    </citation>
    <scope>NUCLEOTIDE SEQUENCE [LARGE SCALE GENOMIC DNA]</scope>
    <source>
        <strain evidence="10">NBRC 105857</strain>
    </source>
</reference>
<dbReference type="SUPFAM" id="SSF54523">
    <property type="entry name" value="Pili subunits"/>
    <property type="match status" value="1"/>
</dbReference>
<proteinExistence type="predicted"/>
<sequence length="232" mass="25250">MSFNKRRAVGFTLIEMLIALAIVAILALLAWRGLEEVLRSARRVNEVDGQLQTTAAIFSQFKTDLSHAELSDQRRYFPNDAVQVDQTGLTLLVTQRPAEKPAYQERIQWTLNNGALIRTSQVQNQTDPAPTVQSAPIAMKGMAIRFWLEPGGWSALTSFGQNADLGGFQVDFQGVANTLELSTTQVGSGSNAPAAPTGPDTQSQPLIRAVEVTLTQPNAQAVRQLFITGTIQ</sequence>
<protein>
    <recommendedName>
        <fullName evidence="11">Prepilin-type N-terminal cleavage/methylation domain-containing protein</fullName>
    </recommendedName>
</protein>
<evidence type="ECO:0008006" key="11">
    <source>
        <dbReference type="Google" id="ProtNLM"/>
    </source>
</evidence>
<dbReference type="PANTHER" id="PTHR39583:SF2">
    <property type="entry name" value="TYPE II SECRETION SYSTEM PROTEIN J"/>
    <property type="match status" value="1"/>
</dbReference>
<organism evidence="9 10">
    <name type="scientific">Limnobacter litoralis</name>
    <dbReference type="NCBI Taxonomy" id="481366"/>
    <lineage>
        <taxon>Bacteria</taxon>
        <taxon>Pseudomonadati</taxon>
        <taxon>Pseudomonadota</taxon>
        <taxon>Betaproteobacteria</taxon>
        <taxon>Burkholderiales</taxon>
        <taxon>Burkholderiaceae</taxon>
        <taxon>Limnobacter</taxon>
    </lineage>
</organism>
<gene>
    <name evidence="9" type="ORF">GCM10007875_03580</name>
</gene>
<evidence type="ECO:0000313" key="10">
    <source>
        <dbReference type="Proteomes" id="UP001156664"/>
    </source>
</evidence>
<dbReference type="EMBL" id="BSOJ01000006">
    <property type="protein sequence ID" value="GLR25270.1"/>
    <property type="molecule type" value="Genomic_DNA"/>
</dbReference>
<keyword evidence="2" id="KW-1003">Cell membrane</keyword>
<keyword evidence="3" id="KW-0488">Methylation</keyword>
<evidence type="ECO:0000256" key="8">
    <source>
        <dbReference type="SAM" id="Phobius"/>
    </source>
</evidence>
<dbReference type="InterPro" id="IPR012902">
    <property type="entry name" value="N_methyl_site"/>
</dbReference>
<evidence type="ECO:0000256" key="3">
    <source>
        <dbReference type="ARBA" id="ARBA00022481"/>
    </source>
</evidence>
<keyword evidence="5 8" id="KW-0812">Transmembrane</keyword>
<comment type="caution">
    <text evidence="9">The sequence shown here is derived from an EMBL/GenBank/DDBJ whole genome shotgun (WGS) entry which is preliminary data.</text>
</comment>
<evidence type="ECO:0000256" key="7">
    <source>
        <dbReference type="ARBA" id="ARBA00023136"/>
    </source>
</evidence>
<evidence type="ECO:0000313" key="9">
    <source>
        <dbReference type="EMBL" id="GLR25270.1"/>
    </source>
</evidence>
<dbReference type="InterPro" id="IPR045584">
    <property type="entry name" value="Pilin-like"/>
</dbReference>
<evidence type="ECO:0000256" key="6">
    <source>
        <dbReference type="ARBA" id="ARBA00022989"/>
    </source>
</evidence>
<dbReference type="Gene3D" id="3.30.700.10">
    <property type="entry name" value="Glycoprotein, Type 4 Pilin"/>
    <property type="match status" value="1"/>
</dbReference>
<evidence type="ECO:0000256" key="5">
    <source>
        <dbReference type="ARBA" id="ARBA00022692"/>
    </source>
</evidence>
<dbReference type="Proteomes" id="UP001156664">
    <property type="component" value="Unassembled WGS sequence"/>
</dbReference>
<dbReference type="PANTHER" id="PTHR39583">
    <property type="entry name" value="TYPE II SECRETION SYSTEM PROTEIN J-RELATED"/>
    <property type="match status" value="1"/>
</dbReference>
<evidence type="ECO:0000256" key="1">
    <source>
        <dbReference type="ARBA" id="ARBA00004377"/>
    </source>
</evidence>
<dbReference type="NCBIfam" id="TIGR02532">
    <property type="entry name" value="IV_pilin_GFxxxE"/>
    <property type="match status" value="1"/>
</dbReference>
<dbReference type="Pfam" id="PF07963">
    <property type="entry name" value="N_methyl"/>
    <property type="match status" value="1"/>
</dbReference>
<name>A0ABQ5YNA5_9BURK</name>
<keyword evidence="10" id="KW-1185">Reference proteome</keyword>
<accession>A0ABQ5YNA5</accession>
<keyword evidence="6 8" id="KW-1133">Transmembrane helix</keyword>